<reference evidence="2" key="1">
    <citation type="submission" date="2021-11" db="EMBL/GenBank/DDBJ databases">
        <title>BS-T2-15 a new species belonging to the Comamonadaceae family isolated from the soil of a French oak forest.</title>
        <authorList>
            <person name="Mieszkin S."/>
            <person name="Alain K."/>
        </authorList>
    </citation>
    <scope>NUCLEOTIDE SEQUENCE</scope>
    <source>
        <strain evidence="2">BS-T2-15</strain>
    </source>
</reference>
<evidence type="ECO:0000313" key="3">
    <source>
        <dbReference type="Proteomes" id="UP001139353"/>
    </source>
</evidence>
<protein>
    <submittedName>
        <fullName evidence="2">PilW family protein</fullName>
    </submittedName>
</protein>
<dbReference type="EMBL" id="JAJLJH010000009">
    <property type="protein sequence ID" value="MCK9688503.1"/>
    <property type="molecule type" value="Genomic_DNA"/>
</dbReference>
<evidence type="ECO:0000256" key="1">
    <source>
        <dbReference type="SAM" id="Phobius"/>
    </source>
</evidence>
<gene>
    <name evidence="2" type="ORF">LPC04_22570</name>
</gene>
<comment type="caution">
    <text evidence="2">The sequence shown here is derived from an EMBL/GenBank/DDBJ whole genome shotgun (WGS) entry which is preliminary data.</text>
</comment>
<dbReference type="InterPro" id="IPR012902">
    <property type="entry name" value="N_methyl_site"/>
</dbReference>
<proteinExistence type="predicted"/>
<sequence>MNTPPILRSRRAPRRAVAGFTLVELMVALLLSLLLAVAILKMQTKTASQSVRIADTGTRDTQARAAMDLITHDITGSGFLFGNLMHTCEALVTYNSGGPGYFAHHPVDAVSAVSGSKMKFAPSITLNYPAGAVSAVQTDVLVTMAPSGTTQFTKPDNTVFRGDTATGANPLSTGIAPTKPTTGFTAGDTAIMQTPLGGALPCLRVPISSFTSTTLTSSGGTIMPSGGYSGFVTPMANAGFSTALTNVGIFNSWVTDIGTAATSTQQFAVYYIDGSGSFPVLMRAVYSLADDTVVTAPQPIAAGVVSLRVSFGVDPGLTGAVTAYEESATVTSSKHWSSVRSVRVALVTRTINDDPNVDNAGVTGPTTIPIGPVSSAWFTSLSVPASKHRYIVNTTEVGYRNWLWKY</sequence>
<name>A0A9X2C162_9BURK</name>
<dbReference type="PROSITE" id="PS00409">
    <property type="entry name" value="PROKAR_NTER_METHYL"/>
    <property type="match status" value="1"/>
</dbReference>
<keyword evidence="1" id="KW-1133">Transmembrane helix</keyword>
<accession>A0A9X2C162</accession>
<organism evidence="2 3">
    <name type="scientific">Scleromatobacter humisilvae</name>
    <dbReference type="NCBI Taxonomy" id="2897159"/>
    <lineage>
        <taxon>Bacteria</taxon>
        <taxon>Pseudomonadati</taxon>
        <taxon>Pseudomonadota</taxon>
        <taxon>Betaproteobacteria</taxon>
        <taxon>Burkholderiales</taxon>
        <taxon>Sphaerotilaceae</taxon>
        <taxon>Scleromatobacter</taxon>
    </lineage>
</organism>
<keyword evidence="1" id="KW-0812">Transmembrane</keyword>
<dbReference type="AlphaFoldDB" id="A0A9X2C162"/>
<dbReference type="Pfam" id="PF07963">
    <property type="entry name" value="N_methyl"/>
    <property type="match status" value="1"/>
</dbReference>
<keyword evidence="3" id="KW-1185">Reference proteome</keyword>
<evidence type="ECO:0000313" key="2">
    <source>
        <dbReference type="EMBL" id="MCK9688503.1"/>
    </source>
</evidence>
<dbReference type="InterPro" id="IPR032092">
    <property type="entry name" value="PilW"/>
</dbReference>
<dbReference type="Pfam" id="PF16074">
    <property type="entry name" value="PilW"/>
    <property type="match status" value="1"/>
</dbReference>
<feature type="transmembrane region" description="Helical" evidence="1">
    <location>
        <begin position="16"/>
        <end position="40"/>
    </location>
</feature>
<keyword evidence="1" id="KW-0472">Membrane</keyword>
<dbReference type="Proteomes" id="UP001139353">
    <property type="component" value="Unassembled WGS sequence"/>
</dbReference>
<dbReference type="GO" id="GO:0043683">
    <property type="term" value="P:type IV pilus assembly"/>
    <property type="evidence" value="ECO:0007669"/>
    <property type="project" value="InterPro"/>
</dbReference>
<dbReference type="RefSeq" id="WP_275684552.1">
    <property type="nucleotide sequence ID" value="NZ_JAJLJH010000009.1"/>
</dbReference>